<keyword evidence="1" id="KW-0732">Signal</keyword>
<dbReference type="Proteomes" id="UP000031036">
    <property type="component" value="Unassembled WGS sequence"/>
</dbReference>
<evidence type="ECO:0000313" key="3">
    <source>
        <dbReference type="Proteomes" id="UP000031036"/>
    </source>
</evidence>
<feature type="signal peptide" evidence="1">
    <location>
        <begin position="1"/>
        <end position="20"/>
    </location>
</feature>
<reference evidence="2 3" key="1">
    <citation type="submission" date="2014-11" db="EMBL/GenBank/DDBJ databases">
        <title>Genetic blueprint of the zoonotic pathogen Toxocara canis.</title>
        <authorList>
            <person name="Zhu X.-Q."/>
            <person name="Korhonen P.K."/>
            <person name="Cai H."/>
            <person name="Young N.D."/>
            <person name="Nejsum P."/>
            <person name="von Samson-Himmelstjerna G."/>
            <person name="Boag P.R."/>
            <person name="Tan P."/>
            <person name="Li Q."/>
            <person name="Min J."/>
            <person name="Yang Y."/>
            <person name="Wang X."/>
            <person name="Fang X."/>
            <person name="Hall R.S."/>
            <person name="Hofmann A."/>
            <person name="Sternberg P.W."/>
            <person name="Jex A.R."/>
            <person name="Gasser R.B."/>
        </authorList>
    </citation>
    <scope>NUCLEOTIDE SEQUENCE [LARGE SCALE GENOMIC DNA]</scope>
    <source>
        <strain evidence="2">PN_DK_2014</strain>
    </source>
</reference>
<proteinExistence type="predicted"/>
<dbReference type="EMBL" id="JPKZ01001141">
    <property type="protein sequence ID" value="KHN83722.1"/>
    <property type="molecule type" value="Genomic_DNA"/>
</dbReference>
<accession>A0A0B2VQN9</accession>
<dbReference type="AlphaFoldDB" id="A0A0B2VQN9"/>
<evidence type="ECO:0000256" key="1">
    <source>
        <dbReference type="SAM" id="SignalP"/>
    </source>
</evidence>
<sequence>MFIAQPRLYIVLVLCHATLSGYIPFHSYEREKYNPSIQIQYAINRALAPVSSESRSSVECIVVDDFVYENGYRRPITAYERRLLNDYERNMLLYNENMIMNARRRDIFNDARILRWQMSAIANKEPSIQMPVPPCICSSCYQSARQIEPSVHMPMDMRLRESPLPQQQAEQGVPFSDTTTIPEDASITDAATAQLTTQSTTAVTFEEIGAEETTVIPFVTEHPKRRMFVERLAASWRRRWKDLVEYIVLRFCAMFFVCTNERQLIH</sequence>
<feature type="chain" id="PRO_5002077506" evidence="1">
    <location>
        <begin position="21"/>
        <end position="266"/>
    </location>
</feature>
<organism evidence="2 3">
    <name type="scientific">Toxocara canis</name>
    <name type="common">Canine roundworm</name>
    <dbReference type="NCBI Taxonomy" id="6265"/>
    <lineage>
        <taxon>Eukaryota</taxon>
        <taxon>Metazoa</taxon>
        <taxon>Ecdysozoa</taxon>
        <taxon>Nematoda</taxon>
        <taxon>Chromadorea</taxon>
        <taxon>Rhabditida</taxon>
        <taxon>Spirurina</taxon>
        <taxon>Ascaridomorpha</taxon>
        <taxon>Ascaridoidea</taxon>
        <taxon>Toxocaridae</taxon>
        <taxon>Toxocara</taxon>
    </lineage>
</organism>
<gene>
    <name evidence="2" type="ORF">Tcan_07674</name>
</gene>
<comment type="caution">
    <text evidence="2">The sequence shown here is derived from an EMBL/GenBank/DDBJ whole genome shotgun (WGS) entry which is preliminary data.</text>
</comment>
<keyword evidence="3" id="KW-1185">Reference proteome</keyword>
<protein>
    <submittedName>
        <fullName evidence="2">Uncharacterized protein</fullName>
    </submittedName>
</protein>
<name>A0A0B2VQN9_TOXCA</name>
<evidence type="ECO:0000313" key="2">
    <source>
        <dbReference type="EMBL" id="KHN83722.1"/>
    </source>
</evidence>